<evidence type="ECO:0000256" key="2">
    <source>
        <dbReference type="SAM" id="SignalP"/>
    </source>
</evidence>
<keyword evidence="2" id="KW-0732">Signal</keyword>
<sequence precursor="true">MRIHLLLLACCTFAALFGCSNQQATQAPSAQVSDKSNPNAEPGAHDETPETANPDPVVDPRADDALDATTFVLQWRLRNANTDKTCFISTGRSDKGWIDPPEATLALLASAGHSLRPASAARLPKSGEMETENRFRGVEDPDTGERSYIYYAHVTNWIDENTAEISYGIYGGPLAGGGGSLVVEKKDGKWSIKEHKGNWVS</sequence>
<dbReference type="AlphaFoldDB" id="A0A5C5Z2R8"/>
<feature type="compositionally biased region" description="Basic and acidic residues" evidence="1">
    <location>
        <begin position="125"/>
        <end position="139"/>
    </location>
</feature>
<evidence type="ECO:0000313" key="4">
    <source>
        <dbReference type="Proteomes" id="UP000315010"/>
    </source>
</evidence>
<feature type="compositionally biased region" description="Polar residues" evidence="1">
    <location>
        <begin position="28"/>
        <end position="39"/>
    </location>
</feature>
<feature type="signal peptide" evidence="2">
    <location>
        <begin position="1"/>
        <end position="24"/>
    </location>
</feature>
<feature type="region of interest" description="Disordered" evidence="1">
    <location>
        <begin position="118"/>
        <end position="139"/>
    </location>
</feature>
<dbReference type="EMBL" id="SJPJ01000001">
    <property type="protein sequence ID" value="TWT81669.1"/>
    <property type="molecule type" value="Genomic_DNA"/>
</dbReference>
<proteinExistence type="predicted"/>
<reference evidence="3 4" key="1">
    <citation type="submission" date="2019-02" db="EMBL/GenBank/DDBJ databases">
        <title>Deep-cultivation of Planctomycetes and their phenomic and genomic characterization uncovers novel biology.</title>
        <authorList>
            <person name="Wiegand S."/>
            <person name="Jogler M."/>
            <person name="Boedeker C."/>
            <person name="Pinto D."/>
            <person name="Vollmers J."/>
            <person name="Rivas-Marin E."/>
            <person name="Kohn T."/>
            <person name="Peeters S.H."/>
            <person name="Heuer A."/>
            <person name="Rast P."/>
            <person name="Oberbeckmann S."/>
            <person name="Bunk B."/>
            <person name="Jeske O."/>
            <person name="Meyerdierks A."/>
            <person name="Storesund J.E."/>
            <person name="Kallscheuer N."/>
            <person name="Luecker S."/>
            <person name="Lage O.M."/>
            <person name="Pohl T."/>
            <person name="Merkel B.J."/>
            <person name="Hornburger P."/>
            <person name="Mueller R.-W."/>
            <person name="Bruemmer F."/>
            <person name="Labrenz M."/>
            <person name="Spormann A.M."/>
            <person name="Op Den Camp H."/>
            <person name="Overmann J."/>
            <person name="Amann R."/>
            <person name="Jetten M.S.M."/>
            <person name="Mascher T."/>
            <person name="Medema M.H."/>
            <person name="Devos D.P."/>
            <person name="Kaster A.-K."/>
            <person name="Ovreas L."/>
            <person name="Rohde M."/>
            <person name="Galperin M.Y."/>
            <person name="Jogler C."/>
        </authorList>
    </citation>
    <scope>NUCLEOTIDE SEQUENCE [LARGE SCALE GENOMIC DNA]</scope>
    <source>
        <strain evidence="3 4">CA13</strain>
    </source>
</reference>
<evidence type="ECO:0000256" key="1">
    <source>
        <dbReference type="SAM" id="MobiDB-lite"/>
    </source>
</evidence>
<gene>
    <name evidence="3" type="ORF">CA13_31220</name>
</gene>
<evidence type="ECO:0000313" key="3">
    <source>
        <dbReference type="EMBL" id="TWT81669.1"/>
    </source>
</evidence>
<feature type="chain" id="PRO_5023031151" description="Lipoprotein" evidence="2">
    <location>
        <begin position="25"/>
        <end position="201"/>
    </location>
</feature>
<keyword evidence="4" id="KW-1185">Reference proteome</keyword>
<dbReference type="OrthoDB" id="9986689at2"/>
<name>A0A5C5Z2R8_9BACT</name>
<comment type="caution">
    <text evidence="3">The sequence shown here is derived from an EMBL/GenBank/DDBJ whole genome shotgun (WGS) entry which is preliminary data.</text>
</comment>
<evidence type="ECO:0008006" key="5">
    <source>
        <dbReference type="Google" id="ProtNLM"/>
    </source>
</evidence>
<organism evidence="3 4">
    <name type="scientific">Novipirellula herctigrandis</name>
    <dbReference type="NCBI Taxonomy" id="2527986"/>
    <lineage>
        <taxon>Bacteria</taxon>
        <taxon>Pseudomonadati</taxon>
        <taxon>Planctomycetota</taxon>
        <taxon>Planctomycetia</taxon>
        <taxon>Pirellulales</taxon>
        <taxon>Pirellulaceae</taxon>
        <taxon>Novipirellula</taxon>
    </lineage>
</organism>
<feature type="region of interest" description="Disordered" evidence="1">
    <location>
        <begin position="28"/>
        <end position="62"/>
    </location>
</feature>
<dbReference type="PROSITE" id="PS51257">
    <property type="entry name" value="PROKAR_LIPOPROTEIN"/>
    <property type="match status" value="1"/>
</dbReference>
<accession>A0A5C5Z2R8</accession>
<protein>
    <recommendedName>
        <fullName evidence="5">Lipoprotein</fullName>
    </recommendedName>
</protein>
<dbReference type="Proteomes" id="UP000315010">
    <property type="component" value="Unassembled WGS sequence"/>
</dbReference>